<gene>
    <name evidence="2" type="ORF">D3871_13575</name>
</gene>
<accession>A0A3A3FT88</accession>
<name>A0A3A3FT88_9BURK</name>
<evidence type="ECO:0000259" key="1">
    <source>
        <dbReference type="Pfam" id="PF21247"/>
    </source>
</evidence>
<organism evidence="2 3">
    <name type="scientific">Noviherbaspirillum saxi</name>
    <dbReference type="NCBI Taxonomy" id="2320863"/>
    <lineage>
        <taxon>Bacteria</taxon>
        <taxon>Pseudomonadati</taxon>
        <taxon>Pseudomonadota</taxon>
        <taxon>Betaproteobacteria</taxon>
        <taxon>Burkholderiales</taxon>
        <taxon>Oxalobacteraceae</taxon>
        <taxon>Noviherbaspirillum</taxon>
    </lineage>
</organism>
<evidence type="ECO:0000313" key="3">
    <source>
        <dbReference type="Proteomes" id="UP000265955"/>
    </source>
</evidence>
<dbReference type="AlphaFoldDB" id="A0A3A3FT88"/>
<evidence type="ECO:0000313" key="2">
    <source>
        <dbReference type="EMBL" id="RJF99437.1"/>
    </source>
</evidence>
<sequence>MDVTVEVAALLQVIQGNIPIPAMQAAMGLRNAEHFRKAYLAPAMTAGYLEMTLPDTPRSTRQRYRLTPLCLQRQRDLKGKP</sequence>
<dbReference type="EMBL" id="QYUO01000001">
    <property type="protein sequence ID" value="RJF99437.1"/>
    <property type="molecule type" value="Genomic_DNA"/>
</dbReference>
<keyword evidence="3" id="KW-1185">Reference proteome</keyword>
<dbReference type="Proteomes" id="UP000265955">
    <property type="component" value="Unassembled WGS sequence"/>
</dbReference>
<reference evidence="3" key="1">
    <citation type="submission" date="2018-09" db="EMBL/GenBank/DDBJ databases">
        <authorList>
            <person name="Zhu H."/>
        </authorList>
    </citation>
    <scope>NUCLEOTIDE SEQUENCE [LARGE SCALE GENOMIC DNA]</scope>
    <source>
        <strain evidence="3">K1R23-30</strain>
    </source>
</reference>
<dbReference type="Pfam" id="PF21247">
    <property type="entry name" value="Fic-like_C"/>
    <property type="match status" value="1"/>
</dbReference>
<protein>
    <recommendedName>
        <fullName evidence="1">Filamentation induced by cAMP protein Fic-like C-terminal domain-containing protein</fullName>
    </recommendedName>
</protein>
<comment type="caution">
    <text evidence="2">The sequence shown here is derived from an EMBL/GenBank/DDBJ whole genome shotgun (WGS) entry which is preliminary data.</text>
</comment>
<dbReference type="InterPro" id="IPR049514">
    <property type="entry name" value="Fic-like_C"/>
</dbReference>
<proteinExistence type="predicted"/>
<feature type="domain" description="Filamentation induced by cAMP protein Fic-like C-terminal" evidence="1">
    <location>
        <begin position="6"/>
        <end position="67"/>
    </location>
</feature>